<protein>
    <submittedName>
        <fullName evidence="2">Uncharacterized protein</fullName>
    </submittedName>
</protein>
<dbReference type="RefSeq" id="WP_367954517.1">
    <property type="nucleotide sequence ID" value="NZ_JBDPGJ010000003.1"/>
</dbReference>
<evidence type="ECO:0000256" key="1">
    <source>
        <dbReference type="SAM" id="Phobius"/>
    </source>
</evidence>
<organism evidence="2 3">
    <name type="scientific">Aquibium pacificus</name>
    <dbReference type="NCBI Taxonomy" id="3153579"/>
    <lineage>
        <taxon>Bacteria</taxon>
        <taxon>Pseudomonadati</taxon>
        <taxon>Pseudomonadota</taxon>
        <taxon>Alphaproteobacteria</taxon>
        <taxon>Hyphomicrobiales</taxon>
        <taxon>Phyllobacteriaceae</taxon>
        <taxon>Aquibium</taxon>
    </lineage>
</organism>
<comment type="caution">
    <text evidence="2">The sequence shown here is derived from an EMBL/GenBank/DDBJ whole genome shotgun (WGS) entry which is preliminary data.</text>
</comment>
<gene>
    <name evidence="2" type="ORF">ABGN05_13175</name>
</gene>
<name>A0ABV3SIP4_9HYPH</name>
<feature type="transmembrane region" description="Helical" evidence="1">
    <location>
        <begin position="15"/>
        <end position="35"/>
    </location>
</feature>
<evidence type="ECO:0000313" key="2">
    <source>
        <dbReference type="EMBL" id="MEX0406623.1"/>
    </source>
</evidence>
<accession>A0ABV3SIP4</accession>
<sequence length="57" mass="6306">MAKYDYGFEERRPSITRYVVWALAVSLAVGGFLYADGYFEKIVEQTTEAPNVPTGAG</sequence>
<evidence type="ECO:0000313" key="3">
    <source>
        <dbReference type="Proteomes" id="UP001556692"/>
    </source>
</evidence>
<keyword evidence="3" id="KW-1185">Reference proteome</keyword>
<keyword evidence="1" id="KW-0472">Membrane</keyword>
<proteinExistence type="predicted"/>
<keyword evidence="1" id="KW-0812">Transmembrane</keyword>
<reference evidence="2 3" key="1">
    <citation type="submission" date="2024-05" db="EMBL/GenBank/DDBJ databases">
        <authorList>
            <person name="Jiang F."/>
        </authorList>
    </citation>
    <scope>NUCLEOTIDE SEQUENCE [LARGE SCALE GENOMIC DNA]</scope>
    <source>
        <strain evidence="2 3">LZ166</strain>
    </source>
</reference>
<keyword evidence="1" id="KW-1133">Transmembrane helix</keyword>
<dbReference type="EMBL" id="JBDPGJ010000003">
    <property type="protein sequence ID" value="MEX0406623.1"/>
    <property type="molecule type" value="Genomic_DNA"/>
</dbReference>
<dbReference type="Proteomes" id="UP001556692">
    <property type="component" value="Unassembled WGS sequence"/>
</dbReference>